<keyword evidence="8" id="KW-0808">Transferase</keyword>
<gene>
    <name evidence="8" type="ORF">BCR41DRAFT_353959</name>
</gene>
<evidence type="ECO:0000256" key="3">
    <source>
        <dbReference type="ARBA" id="ARBA00022741"/>
    </source>
</evidence>
<comment type="caution">
    <text evidence="8">The sequence shown here is derived from an EMBL/GenBank/DDBJ whole genome shotgun (WGS) entry which is preliminary data.</text>
</comment>
<dbReference type="GO" id="GO:0006003">
    <property type="term" value="P:fructose 2,6-bisphosphate metabolic process"/>
    <property type="evidence" value="ECO:0007669"/>
    <property type="project" value="InterPro"/>
</dbReference>
<feature type="compositionally biased region" description="Pro residues" evidence="6">
    <location>
        <begin position="536"/>
        <end position="548"/>
    </location>
</feature>
<dbReference type="Pfam" id="PF00300">
    <property type="entry name" value="His_Phos_1"/>
    <property type="match status" value="1"/>
</dbReference>
<dbReference type="Gene3D" id="3.40.50.1240">
    <property type="entry name" value="Phosphoglycerate mutase-like"/>
    <property type="match status" value="1"/>
</dbReference>
<dbReference type="InterPro" id="IPR013078">
    <property type="entry name" value="His_Pase_superF_clade-1"/>
</dbReference>
<reference evidence="8 9" key="1">
    <citation type="submission" date="2016-07" db="EMBL/GenBank/DDBJ databases">
        <title>Pervasive Adenine N6-methylation of Active Genes in Fungi.</title>
        <authorList>
            <consortium name="DOE Joint Genome Institute"/>
            <person name="Mondo S.J."/>
            <person name="Dannebaum R.O."/>
            <person name="Kuo R.C."/>
            <person name="Labutti K."/>
            <person name="Haridas S."/>
            <person name="Kuo A."/>
            <person name="Salamov A."/>
            <person name="Ahrendt S.R."/>
            <person name="Lipzen A."/>
            <person name="Sullivan W."/>
            <person name="Andreopoulos W.B."/>
            <person name="Clum A."/>
            <person name="Lindquist E."/>
            <person name="Daum C."/>
            <person name="Ramamoorthy G.K."/>
            <person name="Gryganskyi A."/>
            <person name="Culley D."/>
            <person name="Magnuson J.K."/>
            <person name="James T.Y."/>
            <person name="O'Malley M.A."/>
            <person name="Stajich J.E."/>
            <person name="Spatafora J.W."/>
            <person name="Visel A."/>
            <person name="Grigoriev I.V."/>
        </authorList>
    </citation>
    <scope>NUCLEOTIDE SEQUENCE [LARGE SCALE GENOMIC DNA]</scope>
    <source>
        <strain evidence="8 9">NRRL 3116</strain>
    </source>
</reference>
<dbReference type="CDD" id="cd07067">
    <property type="entry name" value="HP_PGM_like"/>
    <property type="match status" value="1"/>
</dbReference>
<dbReference type="EC" id="3.1.3.46" evidence="2"/>
<evidence type="ECO:0000259" key="7">
    <source>
        <dbReference type="Pfam" id="PF01591"/>
    </source>
</evidence>
<evidence type="ECO:0000313" key="9">
    <source>
        <dbReference type="Proteomes" id="UP000193648"/>
    </source>
</evidence>
<dbReference type="FunFam" id="3.40.50.1240:FF:000005">
    <property type="entry name" value="GpmB, Fructose-2,6-bisphosphatase"/>
    <property type="match status" value="1"/>
</dbReference>
<evidence type="ECO:0000313" key="8">
    <source>
        <dbReference type="EMBL" id="ORZ15515.1"/>
    </source>
</evidence>
<dbReference type="AlphaFoldDB" id="A0A1Y2GMP5"/>
<dbReference type="FunCoup" id="A0A1Y2GMP5">
    <property type="interactions" value="269"/>
</dbReference>
<organism evidence="8 9">
    <name type="scientific">Lobosporangium transversale</name>
    <dbReference type="NCBI Taxonomy" id="64571"/>
    <lineage>
        <taxon>Eukaryota</taxon>
        <taxon>Fungi</taxon>
        <taxon>Fungi incertae sedis</taxon>
        <taxon>Mucoromycota</taxon>
        <taxon>Mortierellomycotina</taxon>
        <taxon>Mortierellomycetes</taxon>
        <taxon>Mortierellales</taxon>
        <taxon>Mortierellaceae</taxon>
        <taxon>Lobosporangium</taxon>
    </lineage>
</organism>
<keyword evidence="5" id="KW-0067">ATP-binding</keyword>
<dbReference type="GO" id="GO:0004331">
    <property type="term" value="F:fructose-2,6-bisphosphate 2-phosphatase activity"/>
    <property type="evidence" value="ECO:0007669"/>
    <property type="project" value="UniProtKB-EC"/>
</dbReference>
<name>A0A1Y2GMP5_9FUNG</name>
<dbReference type="PANTHER" id="PTHR10606:SF44">
    <property type="entry name" value="6-PHOSPHOFRUCTO 2-KINASE_FRUCTOSE 2,6-BISPHOSPHATASE LONG FORM"/>
    <property type="match status" value="1"/>
</dbReference>
<keyword evidence="4" id="KW-0378">Hydrolase</keyword>
<dbReference type="InParanoid" id="A0A1Y2GMP5"/>
<dbReference type="GO" id="GO:0005829">
    <property type="term" value="C:cytosol"/>
    <property type="evidence" value="ECO:0007669"/>
    <property type="project" value="TreeGrafter"/>
</dbReference>
<dbReference type="Proteomes" id="UP000193648">
    <property type="component" value="Unassembled WGS sequence"/>
</dbReference>
<dbReference type="RefSeq" id="XP_021881263.1">
    <property type="nucleotide sequence ID" value="XM_022024241.1"/>
</dbReference>
<sequence>MSINPGSKVACVLVGLPGTSKTLVAQKVCRYFQWLGINSKVFNVGNYRRKLVGAAQPHHFFDPSNQVGCRFRTEAGQTAFNDMLNWFATEDVEFGAGSMVGIYDATNATRAKRDSILKQCEQHKVEVMFIESALLENEAWHQTNATEIQRSCPDYAQMDPELALQDFKARVSHYEANYESMTTEQDRDLTFIKLVDAGSHIIINRIRGYLQSRIVYYLMNLRVAPKTIYFSRHGESLFNVMGLLGGDSDLSARGKQYARALPSLVATHIPNADRLTVWTSTKKRTIATAAHLPHKKVAWKALDELEAGKADGLTYEQVEERFPEDFANRDNDKYNYRYQDGESYRDVVARLESVIMDLERQDHVLVIGHQAILRCLYAYFMNYSFERLPYIKIPLHTLIQLTPGAYKCEEKRFKVDIEAVDTHRPKPKAAGLPNGVVDTQEQPPHHDDPLIDAPSTVLPPATATATATTTAANAFTQDHGKTLLSAAAEETPRIIFSNLTTNTFRDSLYPTADSLNQPKSAPVAVNNTNSTDSALPSPPSPPSSIPVPPLEEKAKLIAEALMQANAIESLASPAVALNLDEIVTPVPEQEIGGHKGGPLLVGTDSSNSNGASSGIVRSSSLESVATPPMTPVPSKDERATSTVAQVGESVAASASKDLASFQIPVNPQTIAAACV</sequence>
<dbReference type="Gene3D" id="3.40.50.300">
    <property type="entry name" value="P-loop containing nucleotide triphosphate hydrolases"/>
    <property type="match status" value="1"/>
</dbReference>
<dbReference type="GO" id="GO:0005524">
    <property type="term" value="F:ATP binding"/>
    <property type="evidence" value="ECO:0007669"/>
    <property type="project" value="UniProtKB-KW"/>
</dbReference>
<feature type="compositionally biased region" description="Polar residues" evidence="6">
    <location>
        <begin position="513"/>
        <end position="534"/>
    </location>
</feature>
<dbReference type="GO" id="GO:0003873">
    <property type="term" value="F:6-phosphofructo-2-kinase activity"/>
    <property type="evidence" value="ECO:0007669"/>
    <property type="project" value="InterPro"/>
</dbReference>
<feature type="region of interest" description="Disordered" evidence="6">
    <location>
        <begin position="588"/>
        <end position="642"/>
    </location>
</feature>
<evidence type="ECO:0000256" key="5">
    <source>
        <dbReference type="ARBA" id="ARBA00022840"/>
    </source>
</evidence>
<dbReference type="GO" id="GO:0006000">
    <property type="term" value="P:fructose metabolic process"/>
    <property type="evidence" value="ECO:0007669"/>
    <property type="project" value="InterPro"/>
</dbReference>
<feature type="compositionally biased region" description="Polar residues" evidence="6">
    <location>
        <begin position="603"/>
        <end position="623"/>
    </location>
</feature>
<comment type="similarity">
    <text evidence="1">In the C-terminal section; belongs to the phosphoglycerate mutase family.</text>
</comment>
<dbReference type="GeneID" id="33566085"/>
<dbReference type="InterPro" id="IPR027417">
    <property type="entry name" value="P-loop_NTPase"/>
</dbReference>
<feature type="domain" description="6-phosphofructo-2-kinase" evidence="7">
    <location>
        <begin position="6"/>
        <end position="225"/>
    </location>
</feature>
<dbReference type="SMART" id="SM00855">
    <property type="entry name" value="PGAM"/>
    <property type="match status" value="1"/>
</dbReference>
<dbReference type="SUPFAM" id="SSF53254">
    <property type="entry name" value="Phosphoglycerate mutase-like"/>
    <property type="match status" value="1"/>
</dbReference>
<keyword evidence="8" id="KW-0418">Kinase</keyword>
<dbReference type="SUPFAM" id="SSF52540">
    <property type="entry name" value="P-loop containing nucleoside triphosphate hydrolases"/>
    <property type="match status" value="1"/>
</dbReference>
<proteinExistence type="inferred from homology"/>
<dbReference type="Pfam" id="PF01591">
    <property type="entry name" value="6PF2K"/>
    <property type="match status" value="1"/>
</dbReference>
<dbReference type="EMBL" id="MCFF01000019">
    <property type="protein sequence ID" value="ORZ15515.1"/>
    <property type="molecule type" value="Genomic_DNA"/>
</dbReference>
<dbReference type="STRING" id="64571.A0A1Y2GMP5"/>
<evidence type="ECO:0000256" key="1">
    <source>
        <dbReference type="ARBA" id="ARBA00008408"/>
    </source>
</evidence>
<keyword evidence="9" id="KW-1185">Reference proteome</keyword>
<dbReference type="PANTHER" id="PTHR10606">
    <property type="entry name" value="6-PHOSPHOFRUCTO-2-KINASE/FRUCTOSE-2,6-BISPHOSPHATASE"/>
    <property type="match status" value="1"/>
</dbReference>
<evidence type="ECO:0000256" key="4">
    <source>
        <dbReference type="ARBA" id="ARBA00022801"/>
    </source>
</evidence>
<dbReference type="InterPro" id="IPR003094">
    <property type="entry name" value="6Pfruct_kin"/>
</dbReference>
<dbReference type="OrthoDB" id="267323at2759"/>
<feature type="region of interest" description="Disordered" evidence="6">
    <location>
        <begin position="510"/>
        <end position="548"/>
    </location>
</feature>
<keyword evidence="3" id="KW-0547">Nucleotide-binding</keyword>
<dbReference type="InterPro" id="IPR013079">
    <property type="entry name" value="6Phosfructo_kin"/>
</dbReference>
<protein>
    <recommendedName>
        <fullName evidence="2">fructose-2,6-bisphosphate 2-phosphatase</fullName>
        <ecNumber evidence="2">3.1.3.46</ecNumber>
    </recommendedName>
</protein>
<accession>A0A1Y2GMP5</accession>
<dbReference type="FunFam" id="3.40.50.300:FF:000644">
    <property type="entry name" value="GpmB, Fructose-2,6-bisphosphatase"/>
    <property type="match status" value="1"/>
</dbReference>
<evidence type="ECO:0000256" key="6">
    <source>
        <dbReference type="SAM" id="MobiDB-lite"/>
    </source>
</evidence>
<dbReference type="InterPro" id="IPR029033">
    <property type="entry name" value="His_PPase_superfam"/>
</dbReference>
<dbReference type="PRINTS" id="PR00991">
    <property type="entry name" value="6PFRUCTKNASE"/>
</dbReference>
<evidence type="ECO:0000256" key="2">
    <source>
        <dbReference type="ARBA" id="ARBA00013067"/>
    </source>
</evidence>